<dbReference type="InterPro" id="IPR013083">
    <property type="entry name" value="Znf_RING/FYVE/PHD"/>
</dbReference>
<evidence type="ECO:0000256" key="7">
    <source>
        <dbReference type="ARBA" id="ARBA00022833"/>
    </source>
</evidence>
<gene>
    <name evidence="12" type="primary">DTX3</name>
</gene>
<dbReference type="GO" id="GO:0007219">
    <property type="term" value="P:Notch signaling pathway"/>
    <property type="evidence" value="ECO:0007669"/>
    <property type="project" value="InterPro"/>
</dbReference>
<proteinExistence type="inferred from homology"/>
<evidence type="ECO:0000256" key="6">
    <source>
        <dbReference type="ARBA" id="ARBA00022771"/>
    </source>
</evidence>
<dbReference type="GO" id="GO:0008270">
    <property type="term" value="F:zinc ion binding"/>
    <property type="evidence" value="ECO:0007669"/>
    <property type="project" value="UniProtKB-KW"/>
</dbReference>
<reference evidence="12" key="2">
    <citation type="submission" date="2016-06" db="EMBL/GenBank/DDBJ databases">
        <title>The genome of a short-lived fish provides insights into sex chromosome evolution and the genetic control of aging.</title>
        <authorList>
            <person name="Reichwald K."/>
            <person name="Felder M."/>
            <person name="Petzold A."/>
            <person name="Koch P."/>
            <person name="Groth M."/>
            <person name="Platzer M."/>
        </authorList>
    </citation>
    <scope>NUCLEOTIDE SEQUENCE</scope>
    <source>
        <tissue evidence="12">Brain</tissue>
    </source>
</reference>
<evidence type="ECO:0000256" key="10">
    <source>
        <dbReference type="SAM" id="MobiDB-lite"/>
    </source>
</evidence>
<feature type="compositionally biased region" description="Low complexity" evidence="10">
    <location>
        <begin position="208"/>
        <end position="221"/>
    </location>
</feature>
<dbReference type="UniPathway" id="UPA00143"/>
<evidence type="ECO:0000259" key="11">
    <source>
        <dbReference type="PROSITE" id="PS50089"/>
    </source>
</evidence>
<keyword evidence="6 8" id="KW-0863">Zinc-finger</keyword>
<feature type="region of interest" description="Disordered" evidence="10">
    <location>
        <begin position="198"/>
        <end position="224"/>
    </location>
</feature>
<feature type="domain" description="RING-type" evidence="11">
    <location>
        <begin position="226"/>
        <end position="265"/>
    </location>
</feature>
<evidence type="ECO:0000256" key="4">
    <source>
        <dbReference type="ARBA" id="ARBA00022679"/>
    </source>
</evidence>
<dbReference type="InterPro" id="IPR039396">
    <property type="entry name" value="Deltex_C"/>
</dbReference>
<comment type="similarity">
    <text evidence="3 9">Belongs to the Deltex family.</text>
</comment>
<reference evidence="12" key="1">
    <citation type="submission" date="2016-05" db="EMBL/GenBank/DDBJ databases">
        <authorList>
            <person name="Lavstsen T."/>
            <person name="Jespersen J.S."/>
        </authorList>
    </citation>
    <scope>NUCLEOTIDE SEQUENCE</scope>
    <source>
        <tissue evidence="12">Brain</tissue>
    </source>
</reference>
<sequence length="407" mass="46318">MEFFRDIILTVDKRVFREHPAKRRSLIPYHFEEKHSCYKVHVTYEELEELEKALSDSRPTQGQSPQQYTVKVSAQVMDYIQQIWKEKLQKLQGISLKIEIYPDATHTSSALVMFRAQPGLSRPQCVRLDFVRQQFLTFYQRTASDLEVTSLRLGPHNLEDLKRKFPRLLFKPTSSKDTTVVGPFPYLNQLKRFLSPKSQSFRKHPETSVPAGSAASKPSPSQDESCPICMETIKDEDKQTLRCKHSFCKDCLQTAFVYKPICPICGQLYGVLRGTQPEGGTMTVFTSSSPLPGCERHGTIIIQYHIPSGTQKEEHPNPGQPFVGVSRTAYLPDSSEGRKIVKLLRRAFDQRLTFTIGQSSTSGRNNTVTWNDIHHKTSTGGGPTLYGYPDPDYLSRVREELKVKGIE</sequence>
<evidence type="ECO:0000256" key="3">
    <source>
        <dbReference type="ARBA" id="ARBA00009413"/>
    </source>
</evidence>
<dbReference type="Pfam" id="PF13639">
    <property type="entry name" value="zf-RING_2"/>
    <property type="match status" value="1"/>
</dbReference>
<dbReference type="InterPro" id="IPR039398">
    <property type="entry name" value="Deltex_fam"/>
</dbReference>
<dbReference type="InterPro" id="IPR039399">
    <property type="entry name" value="Deltex_C_sf"/>
</dbReference>
<evidence type="ECO:0000256" key="5">
    <source>
        <dbReference type="ARBA" id="ARBA00022723"/>
    </source>
</evidence>
<evidence type="ECO:0000256" key="9">
    <source>
        <dbReference type="RuleBase" id="RU367105"/>
    </source>
</evidence>
<dbReference type="InterPro" id="IPR017907">
    <property type="entry name" value="Znf_RING_CS"/>
</dbReference>
<keyword evidence="7 9" id="KW-0862">Zinc</keyword>
<dbReference type="SUPFAM" id="SSF57850">
    <property type="entry name" value="RING/U-box"/>
    <property type="match status" value="1"/>
</dbReference>
<dbReference type="GO" id="GO:0016567">
    <property type="term" value="P:protein ubiquitination"/>
    <property type="evidence" value="ECO:0007669"/>
    <property type="project" value="UniProtKB-UniRule"/>
</dbReference>
<evidence type="ECO:0000256" key="1">
    <source>
        <dbReference type="ARBA" id="ARBA00000900"/>
    </source>
</evidence>
<dbReference type="PROSITE" id="PS50089">
    <property type="entry name" value="ZF_RING_2"/>
    <property type="match status" value="1"/>
</dbReference>
<keyword evidence="9" id="KW-0963">Cytoplasm</keyword>
<dbReference type="GO" id="GO:0005737">
    <property type="term" value="C:cytoplasm"/>
    <property type="evidence" value="ECO:0007669"/>
    <property type="project" value="UniProtKB-SubCell"/>
</dbReference>
<dbReference type="Pfam" id="PF18102">
    <property type="entry name" value="DTC"/>
    <property type="match status" value="1"/>
</dbReference>
<dbReference type="GO" id="GO:0061630">
    <property type="term" value="F:ubiquitin protein ligase activity"/>
    <property type="evidence" value="ECO:0007669"/>
    <property type="project" value="UniProtKB-UniRule"/>
</dbReference>
<dbReference type="CDD" id="cd09633">
    <property type="entry name" value="Deltex_C"/>
    <property type="match status" value="1"/>
</dbReference>
<protein>
    <recommendedName>
        <fullName evidence="9">E3 ubiquitin-protein ligase</fullName>
        <ecNumber evidence="9">2.3.2.27</ecNumber>
    </recommendedName>
</protein>
<dbReference type="InterPro" id="IPR001841">
    <property type="entry name" value="Znf_RING"/>
</dbReference>
<comment type="catalytic activity">
    <reaction evidence="1 9">
        <text>S-ubiquitinyl-[E2 ubiquitin-conjugating enzyme]-L-cysteine + [acceptor protein]-L-lysine = [E2 ubiquitin-conjugating enzyme]-L-cysteine + N(6)-ubiquitinyl-[acceptor protein]-L-lysine.</text>
        <dbReference type="EC" id="2.3.2.27"/>
    </reaction>
</comment>
<name>A0A1A8CUH5_NOTKA</name>
<organism evidence="12">
    <name type="scientific">Nothobranchius kadleci</name>
    <name type="common">African annual killifish</name>
    <dbReference type="NCBI Taxonomy" id="1051664"/>
    <lineage>
        <taxon>Eukaryota</taxon>
        <taxon>Metazoa</taxon>
        <taxon>Chordata</taxon>
        <taxon>Craniata</taxon>
        <taxon>Vertebrata</taxon>
        <taxon>Euteleostomi</taxon>
        <taxon>Actinopterygii</taxon>
        <taxon>Neopterygii</taxon>
        <taxon>Teleostei</taxon>
        <taxon>Neoteleostei</taxon>
        <taxon>Acanthomorphata</taxon>
        <taxon>Ovalentaria</taxon>
        <taxon>Atherinomorphae</taxon>
        <taxon>Cyprinodontiformes</taxon>
        <taxon>Nothobranchiidae</taxon>
        <taxon>Nothobranchius</taxon>
    </lineage>
</organism>
<keyword evidence="5 9" id="KW-0479">Metal-binding</keyword>
<evidence type="ECO:0000313" key="12">
    <source>
        <dbReference type="EMBL" id="SBP82445.1"/>
    </source>
</evidence>
<dbReference type="Gene3D" id="3.30.390.130">
    <property type="match status" value="1"/>
</dbReference>
<dbReference type="AlphaFoldDB" id="A0A1A8CUH5"/>
<keyword evidence="4 9" id="KW-0808">Transferase</keyword>
<comment type="pathway">
    <text evidence="2 9">Protein modification; protein ubiquitination.</text>
</comment>
<dbReference type="PROSITE" id="PS00518">
    <property type="entry name" value="ZF_RING_1"/>
    <property type="match status" value="1"/>
</dbReference>
<evidence type="ECO:0000256" key="2">
    <source>
        <dbReference type="ARBA" id="ARBA00004906"/>
    </source>
</evidence>
<accession>A0A1A8CUH5</accession>
<dbReference type="Gene3D" id="3.30.40.10">
    <property type="entry name" value="Zinc/RING finger domain, C3HC4 (zinc finger)"/>
    <property type="match status" value="1"/>
</dbReference>
<dbReference type="SMART" id="SM00184">
    <property type="entry name" value="RING"/>
    <property type="match status" value="1"/>
</dbReference>
<evidence type="ECO:0000256" key="8">
    <source>
        <dbReference type="PROSITE-ProRule" id="PRU00175"/>
    </source>
</evidence>
<dbReference type="PANTHER" id="PTHR12622">
    <property type="entry name" value="DELTEX-RELATED"/>
    <property type="match status" value="1"/>
</dbReference>
<dbReference type="EMBL" id="HADZ01018504">
    <property type="protein sequence ID" value="SBP82445.1"/>
    <property type="molecule type" value="Transcribed_RNA"/>
</dbReference>
<dbReference type="EC" id="2.3.2.27" evidence="9"/>
<comment type="subcellular location">
    <subcellularLocation>
        <location evidence="9">Cytoplasm</location>
    </subcellularLocation>
</comment>